<dbReference type="EMBL" id="JAGSPA010000001">
    <property type="protein sequence ID" value="MBV7255331.1"/>
    <property type="molecule type" value="Genomic_DNA"/>
</dbReference>
<reference evidence="5 6" key="1">
    <citation type="submission" date="2021-04" db="EMBL/GenBank/DDBJ databases">
        <authorList>
            <person name="Pira H."/>
            <person name="Risdian C."/>
            <person name="Wink J."/>
        </authorList>
    </citation>
    <scope>NUCLEOTIDE SEQUENCE [LARGE SCALE GENOMIC DNA]</scope>
    <source>
        <strain evidence="5 6">WHA3</strain>
    </source>
</reference>
<gene>
    <name evidence="5" type="ORF">KCG44_00885</name>
</gene>
<feature type="domain" description="AMP-binding enzyme C-terminal" evidence="4">
    <location>
        <begin position="465"/>
        <end position="540"/>
    </location>
</feature>
<name>A0ABS6SBP4_9SPHN</name>
<comment type="similarity">
    <text evidence="1">Belongs to the ATP-dependent AMP-binding enzyme family.</text>
</comment>
<dbReference type="PROSITE" id="PS00455">
    <property type="entry name" value="AMP_BINDING"/>
    <property type="match status" value="1"/>
</dbReference>
<dbReference type="InterPro" id="IPR000873">
    <property type="entry name" value="AMP-dep_synth/lig_dom"/>
</dbReference>
<feature type="domain" description="AMP-dependent synthetase/ligase" evidence="3">
    <location>
        <begin position="25"/>
        <end position="414"/>
    </location>
</feature>
<evidence type="ECO:0000256" key="2">
    <source>
        <dbReference type="ARBA" id="ARBA00022598"/>
    </source>
</evidence>
<dbReference type="Proteomes" id="UP000722336">
    <property type="component" value="Unassembled WGS sequence"/>
</dbReference>
<protein>
    <submittedName>
        <fullName evidence="5">AMP-binding protein</fullName>
    </submittedName>
</protein>
<accession>A0ABS6SBP4</accession>
<sequence>MNKLSYVHGAVDEPLIYSTIGSLLDKVAQTHGDREAVVMLHQDWRMTYAELADAADAIAANLLDLGLRPGDRVGIWSHNRMEWLLTQYATAKAGLILVTINPAYRKSELAYALAKVGCRALILADRFKTSDYHAMILDLVPELADAASGPLQAQAFPELKFVIALGETQPPGFIPFAHLQRIPTEQARHSLADITRDLQPDDPVNIQFTSGTTGNPKGATLTHFNIVNNGYFTAKTQAFGAEDRVCVPVPLYHCFGMVLANLACLPAAAAAIFPSESFEPEATLLALQHEGCTALYGVPAMFTALIEAAEGSDMDVSNLRTGIMAGSPCPIELMKRVIADFGLTDITIGYGMTETSPLSFQSALDDTLDRRVSTVGRVHPHVEVRVADDDGRTVETGVEGEILTRGYSVMLGYWDDPEKTSEAIDRHGWMHTGDLGTIDAHGYCQIVGRKKDMIIRGGENISPTEIENHLYKHPDISEAAIFGIPDERLGEIVACWVIPKPGSELTPERVVEFCKDHIAHYKVPARVRLVEDLPRTVTGKIKKFEMRDSEIARSR</sequence>
<keyword evidence="6" id="KW-1185">Reference proteome</keyword>
<evidence type="ECO:0000313" key="5">
    <source>
        <dbReference type="EMBL" id="MBV7255331.1"/>
    </source>
</evidence>
<dbReference type="Pfam" id="PF13193">
    <property type="entry name" value="AMP-binding_C"/>
    <property type="match status" value="1"/>
</dbReference>
<evidence type="ECO:0000259" key="4">
    <source>
        <dbReference type="Pfam" id="PF13193"/>
    </source>
</evidence>
<dbReference type="PANTHER" id="PTHR43201:SF5">
    <property type="entry name" value="MEDIUM-CHAIN ACYL-COA LIGASE ACSF2, MITOCHONDRIAL"/>
    <property type="match status" value="1"/>
</dbReference>
<dbReference type="PANTHER" id="PTHR43201">
    <property type="entry name" value="ACYL-COA SYNTHETASE"/>
    <property type="match status" value="1"/>
</dbReference>
<evidence type="ECO:0000313" key="6">
    <source>
        <dbReference type="Proteomes" id="UP000722336"/>
    </source>
</evidence>
<proteinExistence type="inferred from homology"/>
<dbReference type="InterPro" id="IPR020845">
    <property type="entry name" value="AMP-binding_CS"/>
</dbReference>
<dbReference type="Pfam" id="PF00501">
    <property type="entry name" value="AMP-binding"/>
    <property type="match status" value="1"/>
</dbReference>
<dbReference type="InterPro" id="IPR025110">
    <property type="entry name" value="AMP-bd_C"/>
</dbReference>
<comment type="caution">
    <text evidence="5">The sequence shown here is derived from an EMBL/GenBank/DDBJ whole genome shotgun (WGS) entry which is preliminary data.</text>
</comment>
<organism evidence="5 6">
    <name type="scientific">Pacificimonas pallii</name>
    <dbReference type="NCBI Taxonomy" id="2827236"/>
    <lineage>
        <taxon>Bacteria</taxon>
        <taxon>Pseudomonadati</taxon>
        <taxon>Pseudomonadota</taxon>
        <taxon>Alphaproteobacteria</taxon>
        <taxon>Sphingomonadales</taxon>
        <taxon>Sphingosinicellaceae</taxon>
        <taxon>Pacificimonas</taxon>
    </lineage>
</organism>
<keyword evidence="2" id="KW-0436">Ligase</keyword>
<evidence type="ECO:0000256" key="1">
    <source>
        <dbReference type="ARBA" id="ARBA00006432"/>
    </source>
</evidence>
<dbReference type="RefSeq" id="WP_218443624.1">
    <property type="nucleotide sequence ID" value="NZ_JAGSPA010000001.1"/>
</dbReference>
<evidence type="ECO:0000259" key="3">
    <source>
        <dbReference type="Pfam" id="PF00501"/>
    </source>
</evidence>